<comment type="pathway">
    <text evidence="2">Cofactor biosynthesis; adenosylcobalamin biosynthesis.</text>
</comment>
<dbReference type="NCBIfam" id="NF002204">
    <property type="entry name" value="PRK01077.1"/>
    <property type="match status" value="1"/>
</dbReference>
<dbReference type="InterPro" id="IPR004484">
    <property type="entry name" value="CbiA/CobB_synth"/>
</dbReference>
<evidence type="ECO:0000256" key="7">
    <source>
        <dbReference type="ARBA" id="ARBA00022840"/>
    </source>
</evidence>
<dbReference type="Gene3D" id="3.40.50.880">
    <property type="match status" value="1"/>
</dbReference>
<keyword evidence="8" id="KW-0460">Magnesium</keyword>
<dbReference type="CDD" id="cd03130">
    <property type="entry name" value="GATase1_CobB"/>
    <property type="match status" value="1"/>
</dbReference>
<dbReference type="PROSITE" id="PS51274">
    <property type="entry name" value="GATASE_COBBQ"/>
    <property type="match status" value="1"/>
</dbReference>
<evidence type="ECO:0000256" key="2">
    <source>
        <dbReference type="ARBA" id="ARBA00004953"/>
    </source>
</evidence>
<feature type="domain" description="CobQ/CobB/MinD/ParA nucleotide binding" evidence="10">
    <location>
        <begin position="19"/>
        <end position="196"/>
    </location>
</feature>
<dbReference type="SUPFAM" id="SSF52317">
    <property type="entry name" value="Class I glutamine amidotransferase-like"/>
    <property type="match status" value="1"/>
</dbReference>
<accession>A0ABV6D129</accession>
<keyword evidence="9" id="KW-0315">Glutamine amidotransferase</keyword>
<dbReference type="EMBL" id="JBHLWK010000025">
    <property type="protein sequence ID" value="MFC0206323.1"/>
    <property type="molecule type" value="Genomic_DNA"/>
</dbReference>
<reference evidence="12 13" key="1">
    <citation type="submission" date="2024-09" db="EMBL/GenBank/DDBJ databases">
        <authorList>
            <person name="Sun Q."/>
            <person name="Mori K."/>
        </authorList>
    </citation>
    <scope>NUCLEOTIDE SEQUENCE [LARGE SCALE GENOMIC DNA]</scope>
    <source>
        <strain evidence="12 13">CCM 7706</strain>
    </source>
</reference>
<dbReference type="InterPro" id="IPR029062">
    <property type="entry name" value="Class_I_gatase-like"/>
</dbReference>
<dbReference type="InterPro" id="IPR027417">
    <property type="entry name" value="P-loop_NTPase"/>
</dbReference>
<protein>
    <submittedName>
        <fullName evidence="12">Cobyrinate a,c-diamide synthase</fullName>
    </submittedName>
</protein>
<proteinExistence type="inferred from homology"/>
<evidence type="ECO:0000256" key="4">
    <source>
        <dbReference type="ARBA" id="ARBA00022573"/>
    </source>
</evidence>
<organism evidence="12 13">
    <name type="scientific">Novosphingobium soli</name>
    <dbReference type="NCBI Taxonomy" id="574956"/>
    <lineage>
        <taxon>Bacteria</taxon>
        <taxon>Pseudomonadati</taxon>
        <taxon>Pseudomonadota</taxon>
        <taxon>Alphaproteobacteria</taxon>
        <taxon>Sphingomonadales</taxon>
        <taxon>Sphingomonadaceae</taxon>
        <taxon>Novosphingobium</taxon>
    </lineage>
</organism>
<keyword evidence="6" id="KW-0547">Nucleotide-binding</keyword>
<dbReference type="PANTHER" id="PTHR43873">
    <property type="entry name" value="COBYRINATE A,C-DIAMIDE SYNTHASE"/>
    <property type="match status" value="1"/>
</dbReference>
<dbReference type="Pfam" id="PF07685">
    <property type="entry name" value="GATase_3"/>
    <property type="match status" value="1"/>
</dbReference>
<evidence type="ECO:0000256" key="5">
    <source>
        <dbReference type="ARBA" id="ARBA00022598"/>
    </source>
</evidence>
<keyword evidence="5" id="KW-0436">Ligase</keyword>
<feature type="domain" description="CobB/CobQ-like glutamine amidotransferase" evidence="11">
    <location>
        <begin position="247"/>
        <end position="425"/>
    </location>
</feature>
<evidence type="ECO:0000256" key="6">
    <source>
        <dbReference type="ARBA" id="ARBA00022741"/>
    </source>
</evidence>
<evidence type="ECO:0000313" key="12">
    <source>
        <dbReference type="EMBL" id="MFC0206323.1"/>
    </source>
</evidence>
<gene>
    <name evidence="12" type="ORF">ACFFJC_18815</name>
</gene>
<dbReference type="InterPro" id="IPR002586">
    <property type="entry name" value="CobQ/CobB/MinD/ParA_Nub-bd_dom"/>
</dbReference>
<evidence type="ECO:0000256" key="8">
    <source>
        <dbReference type="ARBA" id="ARBA00022842"/>
    </source>
</evidence>
<evidence type="ECO:0000256" key="1">
    <source>
        <dbReference type="ARBA" id="ARBA00001946"/>
    </source>
</evidence>
<evidence type="ECO:0000256" key="3">
    <source>
        <dbReference type="ARBA" id="ARBA00006205"/>
    </source>
</evidence>
<sequence length="440" mass="46176">MSAGPAIAPPAVARCPALMVSAPASGQGKTLVTAALARRHRAAGRRVRVFKCGPDFLDPMVLEVASGAPVHQLDLFMCGEDACRALLHEAAVEADLILVEGVMGLFDGDPSAADLAERFGLPVLAVLDGSAMAQTFGALVHGLASYRPGLHLHGAIANRVGTERHATLLAGSLPPGVAWLGALPRHPDVVLPERHLGLVQAGEVPDLDARLDRAASLLPADCLTLPPEVAFSPGRDGAPAGGLEGRRIAIARDEAFAFVYPANLRWLQRSGARLAFFSPLHDARLPDCDALWLPGGYPELHLEALAGNATMLAAIRAHHAAGKPILAECGGLLYACSTLDDGRGRRAEMLGILQGTATMQPRLAALGMQEIALEGGALRGHTFHYSRLATQVAPAAQAVTPDGRPGEALYREGSLTASYMHFYFPSAPRAAERLFGVRPA</sequence>
<comment type="caution">
    <text evidence="12">The sequence shown here is derived from an EMBL/GenBank/DDBJ whole genome shotgun (WGS) entry which is preliminary data.</text>
</comment>
<evidence type="ECO:0000259" key="11">
    <source>
        <dbReference type="Pfam" id="PF07685"/>
    </source>
</evidence>
<dbReference type="RefSeq" id="WP_379556440.1">
    <property type="nucleotide sequence ID" value="NZ_JBHUKO010000002.1"/>
</dbReference>
<evidence type="ECO:0000313" key="13">
    <source>
        <dbReference type="Proteomes" id="UP001589798"/>
    </source>
</evidence>
<dbReference type="Gene3D" id="3.40.50.300">
    <property type="entry name" value="P-loop containing nucleotide triphosphate hydrolases"/>
    <property type="match status" value="1"/>
</dbReference>
<keyword evidence="4" id="KW-0169">Cobalamin biosynthesis</keyword>
<dbReference type="PANTHER" id="PTHR43873:SF1">
    <property type="entry name" value="COBYRINATE A,C-DIAMIDE SYNTHASE"/>
    <property type="match status" value="1"/>
</dbReference>
<keyword evidence="13" id="KW-1185">Reference proteome</keyword>
<comment type="cofactor">
    <cofactor evidence="1">
        <name>Mg(2+)</name>
        <dbReference type="ChEBI" id="CHEBI:18420"/>
    </cofactor>
</comment>
<dbReference type="Proteomes" id="UP001589798">
    <property type="component" value="Unassembled WGS sequence"/>
</dbReference>
<evidence type="ECO:0000256" key="9">
    <source>
        <dbReference type="ARBA" id="ARBA00022962"/>
    </source>
</evidence>
<dbReference type="SUPFAM" id="SSF52540">
    <property type="entry name" value="P-loop containing nucleoside triphosphate hydrolases"/>
    <property type="match status" value="1"/>
</dbReference>
<dbReference type="Pfam" id="PF01656">
    <property type="entry name" value="CbiA"/>
    <property type="match status" value="1"/>
</dbReference>
<keyword evidence="7" id="KW-0067">ATP-binding</keyword>
<name>A0ABV6D129_9SPHN</name>
<dbReference type="InterPro" id="IPR011698">
    <property type="entry name" value="GATase_3"/>
</dbReference>
<comment type="similarity">
    <text evidence="3">Belongs to the CobB/CobQ family. CobQ subfamily.</text>
</comment>
<evidence type="ECO:0000259" key="10">
    <source>
        <dbReference type="Pfam" id="PF01656"/>
    </source>
</evidence>